<feature type="domain" description="RNA polymerase sigma-70" evidence="5">
    <location>
        <begin position="327"/>
        <end position="353"/>
    </location>
</feature>
<name>A0A852VRJ5_9MICO</name>
<dbReference type="InterPro" id="IPR007627">
    <property type="entry name" value="RNA_pol_sigma70_r2"/>
</dbReference>
<comment type="caution">
    <text evidence="6">The sequence shown here is derived from an EMBL/GenBank/DDBJ whole genome shotgun (WGS) entry which is preliminary data.</text>
</comment>
<accession>A0A852VRJ5</accession>
<dbReference type="AlphaFoldDB" id="A0A852VRJ5"/>
<dbReference type="SUPFAM" id="SSF88659">
    <property type="entry name" value="Sigma3 and sigma4 domains of RNA polymerase sigma factors"/>
    <property type="match status" value="1"/>
</dbReference>
<protein>
    <submittedName>
        <fullName evidence="6">RNA polymerase primary sigma factor</fullName>
    </submittedName>
</protein>
<keyword evidence="2" id="KW-0731">Sigma factor</keyword>
<dbReference type="PANTHER" id="PTHR30603:SF60">
    <property type="entry name" value="RNA POLYMERASE SIGMA FACTOR RPOD"/>
    <property type="match status" value="1"/>
</dbReference>
<dbReference type="PRINTS" id="PR00046">
    <property type="entry name" value="SIGMA70FCT"/>
</dbReference>
<dbReference type="Gene3D" id="1.10.601.10">
    <property type="entry name" value="RNA Polymerase Primary Sigma Factor"/>
    <property type="match status" value="1"/>
</dbReference>
<dbReference type="Pfam" id="PF04545">
    <property type="entry name" value="Sigma70_r4"/>
    <property type="match status" value="1"/>
</dbReference>
<dbReference type="Pfam" id="PF04542">
    <property type="entry name" value="Sigma70_r2"/>
    <property type="match status" value="1"/>
</dbReference>
<keyword evidence="4" id="KW-0804">Transcription</keyword>
<dbReference type="Proteomes" id="UP000554054">
    <property type="component" value="Unassembled WGS sequence"/>
</dbReference>
<dbReference type="GO" id="GO:0003677">
    <property type="term" value="F:DNA binding"/>
    <property type="evidence" value="ECO:0007669"/>
    <property type="project" value="UniProtKB-KW"/>
</dbReference>
<dbReference type="GO" id="GO:0016987">
    <property type="term" value="F:sigma factor activity"/>
    <property type="evidence" value="ECO:0007669"/>
    <property type="project" value="UniProtKB-KW"/>
</dbReference>
<dbReference type="InterPro" id="IPR013325">
    <property type="entry name" value="RNA_pol_sigma_r2"/>
</dbReference>
<dbReference type="PROSITE" id="PS00716">
    <property type="entry name" value="SIGMA70_2"/>
    <property type="match status" value="1"/>
</dbReference>
<proteinExistence type="predicted"/>
<keyword evidence="3" id="KW-0238">DNA-binding</keyword>
<evidence type="ECO:0000256" key="1">
    <source>
        <dbReference type="ARBA" id="ARBA00023015"/>
    </source>
</evidence>
<evidence type="ECO:0000256" key="3">
    <source>
        <dbReference type="ARBA" id="ARBA00023125"/>
    </source>
</evidence>
<dbReference type="InterPro" id="IPR014284">
    <property type="entry name" value="RNA_pol_sigma-70_dom"/>
</dbReference>
<reference evidence="6 7" key="1">
    <citation type="submission" date="2020-07" db="EMBL/GenBank/DDBJ databases">
        <title>Sequencing the genomes of 1000 actinobacteria strains.</title>
        <authorList>
            <person name="Klenk H.-P."/>
        </authorList>
    </citation>
    <scope>NUCLEOTIDE SEQUENCE [LARGE SCALE GENOMIC DNA]</scope>
    <source>
        <strain evidence="6 7">DSM 26154</strain>
    </source>
</reference>
<dbReference type="InterPro" id="IPR036388">
    <property type="entry name" value="WH-like_DNA-bd_sf"/>
</dbReference>
<dbReference type="RefSeq" id="WP_185989944.1">
    <property type="nucleotide sequence ID" value="NZ_JACCAE010000001.1"/>
</dbReference>
<dbReference type="NCBIfam" id="TIGR02937">
    <property type="entry name" value="sigma70-ECF"/>
    <property type="match status" value="1"/>
</dbReference>
<evidence type="ECO:0000313" key="6">
    <source>
        <dbReference type="EMBL" id="NYF96954.1"/>
    </source>
</evidence>
<dbReference type="InterPro" id="IPR007630">
    <property type="entry name" value="RNA_pol_sigma70_r4"/>
</dbReference>
<dbReference type="Pfam" id="PF00140">
    <property type="entry name" value="Sigma70_r1_2"/>
    <property type="match status" value="1"/>
</dbReference>
<dbReference type="EMBL" id="JACCAE010000001">
    <property type="protein sequence ID" value="NYF96954.1"/>
    <property type="molecule type" value="Genomic_DNA"/>
</dbReference>
<dbReference type="GO" id="GO:0006352">
    <property type="term" value="P:DNA-templated transcription initiation"/>
    <property type="evidence" value="ECO:0007669"/>
    <property type="project" value="InterPro"/>
</dbReference>
<evidence type="ECO:0000313" key="7">
    <source>
        <dbReference type="Proteomes" id="UP000554054"/>
    </source>
</evidence>
<dbReference type="PANTHER" id="PTHR30603">
    <property type="entry name" value="RNA POLYMERASE SIGMA FACTOR RPO"/>
    <property type="match status" value="1"/>
</dbReference>
<gene>
    <name evidence="6" type="ORF">BJY20_000346</name>
</gene>
<evidence type="ECO:0000256" key="2">
    <source>
        <dbReference type="ARBA" id="ARBA00023082"/>
    </source>
</evidence>
<organism evidence="6 7">
    <name type="scientific">Janibacter cremeus</name>
    <dbReference type="NCBI Taxonomy" id="1285192"/>
    <lineage>
        <taxon>Bacteria</taxon>
        <taxon>Bacillati</taxon>
        <taxon>Actinomycetota</taxon>
        <taxon>Actinomycetes</taxon>
        <taxon>Micrococcales</taxon>
        <taxon>Intrasporangiaceae</taxon>
        <taxon>Janibacter</taxon>
    </lineage>
</organism>
<dbReference type="InterPro" id="IPR000943">
    <property type="entry name" value="RNA_pol_sigma70"/>
</dbReference>
<evidence type="ECO:0000259" key="5">
    <source>
        <dbReference type="PROSITE" id="PS00716"/>
    </source>
</evidence>
<dbReference type="InterPro" id="IPR013324">
    <property type="entry name" value="RNA_pol_sigma_r3/r4-like"/>
</dbReference>
<dbReference type="Gene3D" id="1.10.10.10">
    <property type="entry name" value="Winged helix-like DNA-binding domain superfamily/Winged helix DNA-binding domain"/>
    <property type="match status" value="1"/>
</dbReference>
<evidence type="ECO:0000256" key="4">
    <source>
        <dbReference type="ARBA" id="ARBA00023163"/>
    </source>
</evidence>
<keyword evidence="1" id="KW-0805">Transcription regulation</keyword>
<dbReference type="InterPro" id="IPR050239">
    <property type="entry name" value="Sigma-70_RNA_pol_init_factors"/>
</dbReference>
<keyword evidence="7" id="KW-1185">Reference proteome</keyword>
<dbReference type="SUPFAM" id="SSF88946">
    <property type="entry name" value="Sigma2 domain of RNA polymerase sigma factors"/>
    <property type="match status" value="1"/>
</dbReference>
<dbReference type="InterPro" id="IPR009042">
    <property type="entry name" value="RNA_pol_sigma70_r1_2"/>
</dbReference>
<sequence>MTDMAMRPATQPTEVTLLPSSIDIDEEISSLEAHLARLHVLRDAKAPEDTEPWVLDHTGDHWHDSPAVGATAFSRRAHRVGLLTAEDEVVLARRIEAGAFAQERLDSGIELKRTERRGLWHVIREGEEARDRMIMANVRLVNKITRQFLPRATASMDFEDMQQAGLMGLMRAVDKFDHSLGLKFSTYATWWIKQSIGRAVDDESRTIRIPVHMADKCRPIDTARRRAELTWAEAVIDPTRLGIDDDVASIERARDVLRPCLSLEEISDELDIVDHEESPVDIVVERAANAKTWADLSEHVEELTGLGSRAVAILEMRFGLTGQAPMTLDQIGQHFGVTRERIRQIEKKSLEALRELA</sequence>